<gene>
    <name evidence="2" type="ORF">BG006_007032</name>
</gene>
<evidence type="ECO:0000313" key="2">
    <source>
        <dbReference type="EMBL" id="KAF9329975.1"/>
    </source>
</evidence>
<comment type="caution">
    <text evidence="2">The sequence shown here is derived from an EMBL/GenBank/DDBJ whole genome shotgun (WGS) entry which is preliminary data.</text>
</comment>
<keyword evidence="1" id="KW-0732">Signal</keyword>
<keyword evidence="3" id="KW-1185">Reference proteome</keyword>
<feature type="signal peptide" evidence="1">
    <location>
        <begin position="1"/>
        <end position="20"/>
    </location>
</feature>
<dbReference type="EMBL" id="JAAAUY010000432">
    <property type="protein sequence ID" value="KAF9329975.1"/>
    <property type="molecule type" value="Genomic_DNA"/>
</dbReference>
<protein>
    <submittedName>
        <fullName evidence="2">Uncharacterized protein</fullName>
    </submittedName>
</protein>
<accession>A0A9P5SM53</accession>
<evidence type="ECO:0000256" key="1">
    <source>
        <dbReference type="SAM" id="SignalP"/>
    </source>
</evidence>
<organism evidence="2 3">
    <name type="scientific">Podila minutissima</name>
    <dbReference type="NCBI Taxonomy" id="64525"/>
    <lineage>
        <taxon>Eukaryota</taxon>
        <taxon>Fungi</taxon>
        <taxon>Fungi incertae sedis</taxon>
        <taxon>Mucoromycota</taxon>
        <taxon>Mortierellomycotina</taxon>
        <taxon>Mortierellomycetes</taxon>
        <taxon>Mortierellales</taxon>
        <taxon>Mortierellaceae</taxon>
        <taxon>Podila</taxon>
    </lineage>
</organism>
<dbReference type="Proteomes" id="UP000696485">
    <property type="component" value="Unassembled WGS sequence"/>
</dbReference>
<sequence length="113" mass="12234">MNLSHLMLLATVMTTAFVLANPASNSRIMELEDKMMNGTGLSAEDSLELGQLTGAGSALLVKRDSCSDCQKDYQCALLSCDDFCKGCQNCKCGVCGGWFWHTCHCYSNEGDCD</sequence>
<proteinExistence type="predicted"/>
<reference evidence="2" key="1">
    <citation type="journal article" date="2020" name="Fungal Divers.">
        <title>Resolving the Mortierellaceae phylogeny through synthesis of multi-gene phylogenetics and phylogenomics.</title>
        <authorList>
            <person name="Vandepol N."/>
            <person name="Liber J."/>
            <person name="Desiro A."/>
            <person name="Na H."/>
            <person name="Kennedy M."/>
            <person name="Barry K."/>
            <person name="Grigoriev I.V."/>
            <person name="Miller A.N."/>
            <person name="O'Donnell K."/>
            <person name="Stajich J.E."/>
            <person name="Bonito G."/>
        </authorList>
    </citation>
    <scope>NUCLEOTIDE SEQUENCE</scope>
    <source>
        <strain evidence="2">NVP1</strain>
    </source>
</reference>
<dbReference type="AlphaFoldDB" id="A0A9P5SM53"/>
<name>A0A9P5SM53_9FUNG</name>
<evidence type="ECO:0000313" key="3">
    <source>
        <dbReference type="Proteomes" id="UP000696485"/>
    </source>
</evidence>
<feature type="chain" id="PRO_5040436558" evidence="1">
    <location>
        <begin position="21"/>
        <end position="113"/>
    </location>
</feature>